<evidence type="ECO:0000313" key="1">
    <source>
        <dbReference type="EMBL" id="ABT14727.1"/>
    </source>
</evidence>
<keyword evidence="2" id="KW-1185">Reference proteome</keyword>
<name>A7IWK3_PBCVN</name>
<accession>A7IWK3</accession>
<reference evidence="1 2" key="1">
    <citation type="journal article" date="2007" name="Virology">
        <title>Sequence and annotation of the 369-kb NY-2A and the 345-kb AR158 viruses that infect Chlorella NC64A.</title>
        <authorList>
            <person name="Fitzgerald L.A."/>
            <person name="Graves M.V."/>
            <person name="Li X."/>
            <person name="Feldblyum T."/>
            <person name="Nierman W.C."/>
            <person name="Van Etten J.L."/>
        </authorList>
    </citation>
    <scope>NUCLEOTIDE SEQUENCE [LARGE SCALE GENOMIC DNA]</scope>
    <source>
        <strain evidence="1 2">NY-2A</strain>
    </source>
</reference>
<dbReference type="EMBL" id="DQ491002">
    <property type="protein sequence ID" value="ABT14727.1"/>
    <property type="molecule type" value="Genomic_DNA"/>
</dbReference>
<dbReference type="KEGG" id="vg:5658701"/>
<sequence>MSDRHPQTIASAASVALSNICVSSPFRIIVPSFNMTSRSAVPITGHDTIRCCSIDRCSSRCFFGDAHSRFHAWLFDFTLSI</sequence>
<proteinExistence type="predicted"/>
<organism evidence="1 2">
    <name type="scientific">Paramecium bursaria Chlorella virus NY2A</name>
    <name type="common">PBCV-NY2A</name>
    <dbReference type="NCBI Taxonomy" id="46021"/>
    <lineage>
        <taxon>Viruses</taxon>
        <taxon>Varidnaviria</taxon>
        <taxon>Bamfordvirae</taxon>
        <taxon>Nucleocytoviricota</taxon>
        <taxon>Megaviricetes</taxon>
        <taxon>Algavirales</taxon>
        <taxon>Phycodnaviridae</taxon>
        <taxon>Chlorovirus</taxon>
        <taxon>Chlorovirus americanus</taxon>
    </lineage>
</organism>
<dbReference type="Proteomes" id="UP000202419">
    <property type="component" value="Segment"/>
</dbReference>
<dbReference type="RefSeq" id="YP_001497524.1">
    <property type="nucleotide sequence ID" value="NC_009898.1"/>
</dbReference>
<organismHost>
    <name type="scientific">Chlorella</name>
    <dbReference type="NCBI Taxonomy" id="3071"/>
</organismHost>
<dbReference type="GeneID" id="5658701"/>
<evidence type="ECO:0000313" key="2">
    <source>
        <dbReference type="Proteomes" id="UP000202419"/>
    </source>
</evidence>
<gene>
    <name evidence="1" type="primary">b328R</name>
    <name evidence="1" type="ORF">NY2A_b328R</name>
</gene>
<protein>
    <submittedName>
        <fullName evidence="1">Uncharacterized protein b328R</fullName>
    </submittedName>
</protein>